<feature type="compositionally biased region" description="Polar residues" evidence="2">
    <location>
        <begin position="808"/>
        <end position="827"/>
    </location>
</feature>
<evidence type="ECO:0000259" key="4">
    <source>
        <dbReference type="PROSITE" id="PS50031"/>
    </source>
</evidence>
<dbReference type="GO" id="GO:0005886">
    <property type="term" value="C:plasma membrane"/>
    <property type="evidence" value="ECO:0007669"/>
    <property type="project" value="TreeGrafter"/>
</dbReference>
<dbReference type="SMART" id="SM00027">
    <property type="entry name" value="EH"/>
    <property type="match status" value="3"/>
</dbReference>
<feature type="compositionally biased region" description="Polar residues" evidence="2">
    <location>
        <begin position="437"/>
        <end position="452"/>
    </location>
</feature>
<dbReference type="GO" id="GO:0006897">
    <property type="term" value="P:endocytosis"/>
    <property type="evidence" value="ECO:0007669"/>
    <property type="project" value="TreeGrafter"/>
</dbReference>
<dbReference type="EMBL" id="JAHLUN010000002">
    <property type="protein sequence ID" value="KAG7768320.1"/>
    <property type="molecule type" value="Genomic_DNA"/>
</dbReference>
<evidence type="ECO:0000313" key="9">
    <source>
        <dbReference type="Proteomes" id="UP000738402"/>
    </source>
</evidence>
<evidence type="ECO:0000256" key="2">
    <source>
        <dbReference type="SAM" id="MobiDB-lite"/>
    </source>
</evidence>
<dbReference type="GO" id="GO:0016197">
    <property type="term" value="P:endosomal transport"/>
    <property type="evidence" value="ECO:0007669"/>
    <property type="project" value="TreeGrafter"/>
</dbReference>
<feature type="compositionally biased region" description="Polar residues" evidence="2">
    <location>
        <begin position="835"/>
        <end position="872"/>
    </location>
</feature>
<dbReference type="CDD" id="cd00052">
    <property type="entry name" value="EH"/>
    <property type="match status" value="3"/>
</dbReference>
<feature type="compositionally biased region" description="Polar residues" evidence="2">
    <location>
        <begin position="360"/>
        <end position="369"/>
    </location>
</feature>
<dbReference type="GO" id="GO:0005509">
    <property type="term" value="F:calcium ion binding"/>
    <property type="evidence" value="ECO:0007669"/>
    <property type="project" value="InterPro"/>
</dbReference>
<dbReference type="SMART" id="SM00165">
    <property type="entry name" value="UBA"/>
    <property type="match status" value="1"/>
</dbReference>
<feature type="compositionally biased region" description="Basic and acidic residues" evidence="2">
    <location>
        <begin position="1022"/>
        <end position="1040"/>
    </location>
</feature>
<organism evidence="6 9">
    <name type="scientific">Ogataea haglerorum</name>
    <dbReference type="NCBI Taxonomy" id="1937702"/>
    <lineage>
        <taxon>Eukaryota</taxon>
        <taxon>Fungi</taxon>
        <taxon>Dikarya</taxon>
        <taxon>Ascomycota</taxon>
        <taxon>Saccharomycotina</taxon>
        <taxon>Pichiomycetes</taxon>
        <taxon>Pichiales</taxon>
        <taxon>Pichiaceae</taxon>
        <taxon>Ogataea</taxon>
    </lineage>
</organism>
<gene>
    <name evidence="6" type="ORF">KL933_001957</name>
    <name evidence="7" type="ORF">KL946_001138</name>
</gene>
<feature type="domain" description="EH" evidence="4">
    <location>
        <begin position="28"/>
        <end position="115"/>
    </location>
</feature>
<feature type="coiled-coil region" evidence="1">
    <location>
        <begin position="587"/>
        <end position="754"/>
    </location>
</feature>
<reference evidence="6 8" key="1">
    <citation type="journal article" date="2021" name="G3 (Bethesda)">
        <title>Genomic diversity, chromosomal rearrangements, and interspecies hybridization in the ogataea polymorpha species complex.</title>
        <authorList>
            <person name="Hanson S.J."/>
            <person name="Cinneide E.O."/>
            <person name="Salzberg L.I."/>
            <person name="Wolfe K.H."/>
            <person name="McGowan J."/>
            <person name="Fitzpatrick D.A."/>
            <person name="Matlin K."/>
        </authorList>
    </citation>
    <scope>NUCLEOTIDE SEQUENCE</scope>
    <source>
        <strain evidence="7">81-436-3</strain>
        <strain evidence="6">83-405-1</strain>
    </source>
</reference>
<dbReference type="PROSITE" id="PS50031">
    <property type="entry name" value="EH"/>
    <property type="match status" value="3"/>
</dbReference>
<feature type="domain" description="EH" evidence="4">
    <location>
        <begin position="279"/>
        <end position="368"/>
    </location>
</feature>
<name>A0AAN6D8V1_9ASCO</name>
<evidence type="ECO:0000313" key="6">
    <source>
        <dbReference type="EMBL" id="KAG7728724.1"/>
    </source>
</evidence>
<dbReference type="Proteomes" id="UP000697297">
    <property type="component" value="Unassembled WGS sequence"/>
</dbReference>
<dbReference type="Proteomes" id="UP000738402">
    <property type="component" value="Unassembled WGS sequence"/>
</dbReference>
<accession>A0AAN6D8V1</accession>
<dbReference type="Pfam" id="PF00627">
    <property type="entry name" value="UBA"/>
    <property type="match status" value="1"/>
</dbReference>
<dbReference type="EMBL" id="JAHLUH010000004">
    <property type="protein sequence ID" value="KAG7728724.1"/>
    <property type="molecule type" value="Genomic_DNA"/>
</dbReference>
<feature type="region of interest" description="Disordered" evidence="2">
    <location>
        <begin position="247"/>
        <end position="271"/>
    </location>
</feature>
<feature type="compositionally biased region" description="Polar residues" evidence="2">
    <location>
        <begin position="1058"/>
        <end position="1080"/>
    </location>
</feature>
<evidence type="ECO:0000256" key="1">
    <source>
        <dbReference type="SAM" id="Coils"/>
    </source>
</evidence>
<keyword evidence="8" id="KW-1185">Reference proteome</keyword>
<dbReference type="Pfam" id="PF12763">
    <property type="entry name" value="EH"/>
    <property type="match status" value="3"/>
</dbReference>
<evidence type="ECO:0000313" key="8">
    <source>
        <dbReference type="Proteomes" id="UP000697297"/>
    </source>
</evidence>
<feature type="compositionally biased region" description="Low complexity" evidence="2">
    <location>
        <begin position="247"/>
        <end position="260"/>
    </location>
</feature>
<feature type="region of interest" description="Disordered" evidence="2">
    <location>
        <begin position="407"/>
        <end position="556"/>
    </location>
</feature>
<feature type="compositionally biased region" description="Pro residues" evidence="2">
    <location>
        <begin position="372"/>
        <end position="381"/>
    </location>
</feature>
<feature type="region of interest" description="Disordered" evidence="2">
    <location>
        <begin position="788"/>
        <end position="1105"/>
    </location>
</feature>
<dbReference type="Gene3D" id="1.10.238.10">
    <property type="entry name" value="EF-hand"/>
    <property type="match status" value="3"/>
</dbReference>
<evidence type="ECO:0000313" key="7">
    <source>
        <dbReference type="EMBL" id="KAG7768320.1"/>
    </source>
</evidence>
<feature type="domain" description="EH" evidence="4">
    <location>
        <begin position="158"/>
        <end position="247"/>
    </location>
</feature>
<sequence length="1230" mass="133389">MSGTYTPPQATNGAVTGGNLKQPLTADEKKFYSQIFKTLDLKHTGLLSGLSVKPLLEASNLAPPVLGEIWNIADPDNKGSLDQFGFCVAMRLIGHIQSGAVLSPELAQNVPPQLPKFSTISFNATGGSLPVNTTGSRISSASSVDSQHVVVPVLTPHQAANFGAMFDKAAPGGVLPGVQARDIFLKARLPTQTLEKIWNLVDQKQTGQLGRPQFIVAMHLIQSFLNKSMTILPAVIPEPIWAVASNPSQPQSPLLQQASGGSIGSGSANHNTWTMSPQQKQQYGAVFDNLDKSKQGKITGDEVAKFLMTSKLPNDTLATIWELANLDGSDSFNKQEFSIAMYLVQKKLAGAELPEETPASLIQTSKSTDSPQAPPPLPASPSTPQQAASPSKSHMDDLLDVFVQPARAASKPAVPPVPASRAAHVESNTTGHGGFVPTSNFGRQLQSQQTAADESSDDDEGPEDLDHRPSRPAPPAIPGRAQKPRFDETDSQPTSLPRQPTANYDALKSVASPVTESKDVSPAPSPAQFTQQPASVEFTNQPQPPAHTSSTDRDVSNQLSQASVDIANFSNQINSLTIQTTNVNTKRDKAQKELARIMKVKEGIESKLSQLKTLYEREVQQVQEVEEVLIKSRNESDSLKQELALAEANYHSEQSKLQKLQLEVEETQKGNQTMKERLGVLNAESIDLNQQIESLSQKLTQSQKMLAVTQQQVASQEEENNQLRSKIDSVMKSISEIELRHSQLLTRSTELEDENYDLHEKHGDYSAQFAEKNLSFSTALASGAGYLAAQHEKSDEEQDDEESEEQEVPTSTLQNFDETEFSVPSTQDLRRETTESVSNTTGFDSSTKSRSEPATSQTSELDDGSQTQQQFSLPFGIPHSETSSIQNNPSQSVRGDFDLPDSPTSTIEEESAPPVLSSQILPEGTEDVPEPISSNENGESFEMVNHDDAKDSSPQEPAPHYTMPGSLPGEFAQIAEKEPESNTTTETSDTTKNEAEDEDEDEDDLYSPATKPAELATEAASEEPHVPQESPDPDKPKPEESSDDEEFHDSISSPVKLQKSQAEPQSGDKSFNPFTAQKSDNMFDDLGLEEARPEDSFDAPQFDEFNNFDAGTHGFSFSAPAAQDAAGAGAGAGAANDDWEQVFAGFGNDPNLQPATEHFESLPPYEFSEAFTEQPSNANPAPNDSIYSQSQQLAIEELKGMGFDEKMAVDALQKNSWQLDLATNFLLDSA</sequence>
<evidence type="ECO:0000259" key="5">
    <source>
        <dbReference type="PROSITE" id="PS50222"/>
    </source>
</evidence>
<dbReference type="AlphaFoldDB" id="A0AAN6D8V1"/>
<dbReference type="SUPFAM" id="SSF46934">
    <property type="entry name" value="UBA-like"/>
    <property type="match status" value="1"/>
</dbReference>
<dbReference type="PROSITE" id="PS50030">
    <property type="entry name" value="UBA"/>
    <property type="match status" value="1"/>
</dbReference>
<dbReference type="Gene3D" id="1.10.8.10">
    <property type="entry name" value="DNA helicase RuvA subunit, C-terminal domain"/>
    <property type="match status" value="1"/>
</dbReference>
<feature type="region of interest" description="Disordered" evidence="2">
    <location>
        <begin position="355"/>
        <end position="393"/>
    </location>
</feature>
<feature type="domain" description="EF-hand" evidence="5">
    <location>
        <begin position="278"/>
        <end position="313"/>
    </location>
</feature>
<dbReference type="SMART" id="SM00054">
    <property type="entry name" value="EFh"/>
    <property type="match status" value="4"/>
</dbReference>
<feature type="compositionally biased region" description="Acidic residues" evidence="2">
    <location>
        <begin position="454"/>
        <end position="463"/>
    </location>
</feature>
<dbReference type="InterPro" id="IPR002048">
    <property type="entry name" value="EF_hand_dom"/>
</dbReference>
<dbReference type="SUPFAM" id="SSF47473">
    <property type="entry name" value="EF-hand"/>
    <property type="match status" value="3"/>
</dbReference>
<keyword evidence="1" id="KW-0175">Coiled coil</keyword>
<dbReference type="PANTHER" id="PTHR11216">
    <property type="entry name" value="EH DOMAIN"/>
    <property type="match status" value="1"/>
</dbReference>
<feature type="compositionally biased region" description="Acidic residues" evidence="2">
    <location>
        <begin position="795"/>
        <end position="807"/>
    </location>
</feature>
<dbReference type="PROSITE" id="PS50222">
    <property type="entry name" value="EF_HAND_2"/>
    <property type="match status" value="2"/>
</dbReference>
<protein>
    <submittedName>
        <fullName evidence="6">Uncharacterized protein</fullName>
    </submittedName>
</protein>
<feature type="domain" description="UBA" evidence="3">
    <location>
        <begin position="1188"/>
        <end position="1229"/>
    </location>
</feature>
<feature type="compositionally biased region" description="Low complexity" evidence="2">
    <location>
        <begin position="382"/>
        <end position="391"/>
    </location>
</feature>
<feature type="compositionally biased region" description="Polar residues" evidence="2">
    <location>
        <begin position="880"/>
        <end position="893"/>
    </location>
</feature>
<dbReference type="GO" id="GO:0005737">
    <property type="term" value="C:cytoplasm"/>
    <property type="evidence" value="ECO:0007669"/>
    <property type="project" value="TreeGrafter"/>
</dbReference>
<feature type="compositionally biased region" description="Polar residues" evidence="2">
    <location>
        <begin position="1171"/>
        <end position="1190"/>
    </location>
</feature>
<feature type="domain" description="EF-hand" evidence="5">
    <location>
        <begin position="189"/>
        <end position="224"/>
    </location>
</feature>
<feature type="compositionally biased region" description="Polar residues" evidence="2">
    <location>
        <begin position="527"/>
        <end position="549"/>
    </location>
</feature>
<feature type="compositionally biased region" description="Basic and acidic residues" evidence="2">
    <location>
        <begin position="944"/>
        <end position="953"/>
    </location>
</feature>
<feature type="region of interest" description="Disordered" evidence="2">
    <location>
        <begin position="1166"/>
        <end position="1190"/>
    </location>
</feature>
<dbReference type="InterPro" id="IPR000261">
    <property type="entry name" value="EH_dom"/>
</dbReference>
<dbReference type="PANTHER" id="PTHR11216:SF170">
    <property type="entry name" value="DYNAMIN ASSOCIATED PROTEIN 160, ISOFORM D"/>
    <property type="match status" value="1"/>
</dbReference>
<comment type="caution">
    <text evidence="6">The sequence shown here is derived from an EMBL/GenBank/DDBJ whole genome shotgun (WGS) entry which is preliminary data.</text>
</comment>
<evidence type="ECO:0000259" key="3">
    <source>
        <dbReference type="PROSITE" id="PS50030"/>
    </source>
</evidence>
<dbReference type="InterPro" id="IPR009060">
    <property type="entry name" value="UBA-like_sf"/>
</dbReference>
<feature type="compositionally biased region" description="Polar residues" evidence="2">
    <location>
        <begin position="491"/>
        <end position="502"/>
    </location>
</feature>
<feature type="compositionally biased region" description="Acidic residues" evidence="2">
    <location>
        <begin position="995"/>
        <end position="1005"/>
    </location>
</feature>
<dbReference type="InterPro" id="IPR015940">
    <property type="entry name" value="UBA"/>
</dbReference>
<proteinExistence type="predicted"/>
<dbReference type="InterPro" id="IPR011992">
    <property type="entry name" value="EF-hand-dom_pair"/>
</dbReference>